<reference evidence="1" key="1">
    <citation type="submission" date="2020-08" db="EMBL/GenBank/DDBJ databases">
        <title>Multicomponent nature underlies the extraordinary mechanical properties of spider dragline silk.</title>
        <authorList>
            <person name="Kono N."/>
            <person name="Nakamura H."/>
            <person name="Mori M."/>
            <person name="Yoshida Y."/>
            <person name="Ohtoshi R."/>
            <person name="Malay A.D."/>
            <person name="Moran D.A.P."/>
            <person name="Tomita M."/>
            <person name="Numata K."/>
            <person name="Arakawa K."/>
        </authorList>
    </citation>
    <scope>NUCLEOTIDE SEQUENCE</scope>
</reference>
<comment type="caution">
    <text evidence="1">The sequence shown here is derived from an EMBL/GenBank/DDBJ whole genome shotgun (WGS) entry which is preliminary data.</text>
</comment>
<dbReference type="Proteomes" id="UP000887159">
    <property type="component" value="Unassembled WGS sequence"/>
</dbReference>
<evidence type="ECO:0000313" key="2">
    <source>
        <dbReference type="Proteomes" id="UP000887159"/>
    </source>
</evidence>
<protein>
    <submittedName>
        <fullName evidence="1">Uncharacterized protein</fullName>
    </submittedName>
</protein>
<dbReference type="EMBL" id="BMAU01021306">
    <property type="protein sequence ID" value="GFY11568.1"/>
    <property type="molecule type" value="Genomic_DNA"/>
</dbReference>
<name>A0A8X6SRA3_TRICX</name>
<organism evidence="1 2">
    <name type="scientific">Trichonephila clavipes</name>
    <name type="common">Golden silk orbweaver</name>
    <name type="synonym">Nephila clavipes</name>
    <dbReference type="NCBI Taxonomy" id="2585209"/>
    <lineage>
        <taxon>Eukaryota</taxon>
        <taxon>Metazoa</taxon>
        <taxon>Ecdysozoa</taxon>
        <taxon>Arthropoda</taxon>
        <taxon>Chelicerata</taxon>
        <taxon>Arachnida</taxon>
        <taxon>Araneae</taxon>
        <taxon>Araneomorphae</taxon>
        <taxon>Entelegynae</taxon>
        <taxon>Araneoidea</taxon>
        <taxon>Nephilidae</taxon>
        <taxon>Trichonephila</taxon>
    </lineage>
</organism>
<dbReference type="AlphaFoldDB" id="A0A8X6SRA3"/>
<accession>A0A8X6SRA3</accession>
<evidence type="ECO:0000313" key="1">
    <source>
        <dbReference type="EMBL" id="GFY11568.1"/>
    </source>
</evidence>
<keyword evidence="2" id="KW-1185">Reference proteome</keyword>
<gene>
    <name evidence="1" type="primary">X975_02288</name>
    <name evidence="1" type="ORF">TNCV_4230371</name>
</gene>
<sequence length="143" mass="16217">MALHAITPSVGVVCHCKTKAGLRRYPTRLHTQTRLSSLLRLNLDSRASLKTTWSHSAAVQFPRTRHHSKRRRRWMGIKGSTRNECCDPKCPSARRLRMVREDTGAPSEDSACACRVADEAVGCTQTFLTMWRYLWMTGLSRAS</sequence>
<proteinExistence type="predicted"/>